<evidence type="ECO:0000313" key="6">
    <source>
        <dbReference type="EMBL" id="CAA9199931.1"/>
    </source>
</evidence>
<dbReference type="InterPro" id="IPR004839">
    <property type="entry name" value="Aminotransferase_I/II_large"/>
</dbReference>
<dbReference type="PROSITE" id="PS00105">
    <property type="entry name" value="AA_TRANSFER_CLASS_1"/>
    <property type="match status" value="1"/>
</dbReference>
<dbReference type="Proteomes" id="UP000479938">
    <property type="component" value="Unassembled WGS sequence"/>
</dbReference>
<keyword evidence="7" id="KW-1185">Reference proteome</keyword>
<dbReference type="Gene3D" id="3.40.640.10">
    <property type="entry name" value="Type I PLP-dependent aspartate aminotransferase-like (Major domain)"/>
    <property type="match status" value="1"/>
</dbReference>
<dbReference type="EC" id="2.6.1.-" evidence="4"/>
<organism evidence="6 7">
    <name type="scientific">Flavobacterium bizetiae</name>
    <dbReference type="NCBI Taxonomy" id="2704140"/>
    <lineage>
        <taxon>Bacteria</taxon>
        <taxon>Pseudomonadati</taxon>
        <taxon>Bacteroidota</taxon>
        <taxon>Flavobacteriia</taxon>
        <taxon>Flavobacteriales</taxon>
        <taxon>Flavobacteriaceae</taxon>
        <taxon>Flavobacterium</taxon>
    </lineage>
</organism>
<dbReference type="InterPro" id="IPR004838">
    <property type="entry name" value="NHTrfase_class1_PyrdxlP-BS"/>
</dbReference>
<proteinExistence type="inferred from homology"/>
<evidence type="ECO:0000313" key="7">
    <source>
        <dbReference type="Proteomes" id="UP000479938"/>
    </source>
</evidence>
<evidence type="ECO:0000256" key="3">
    <source>
        <dbReference type="ARBA" id="ARBA00022679"/>
    </source>
</evidence>
<dbReference type="RefSeq" id="WP_173971430.1">
    <property type="nucleotide sequence ID" value="NZ_CADCSU010000105.1"/>
</dbReference>
<dbReference type="CDD" id="cd00609">
    <property type="entry name" value="AAT_like"/>
    <property type="match status" value="1"/>
</dbReference>
<dbReference type="Gene3D" id="3.90.1150.10">
    <property type="entry name" value="Aspartate Aminotransferase, domain 1"/>
    <property type="match status" value="1"/>
</dbReference>
<dbReference type="InterPro" id="IPR015421">
    <property type="entry name" value="PyrdxlP-dep_Trfase_major"/>
</dbReference>
<dbReference type="GO" id="GO:0008483">
    <property type="term" value="F:transaminase activity"/>
    <property type="evidence" value="ECO:0007669"/>
    <property type="project" value="UniProtKB-KW"/>
</dbReference>
<evidence type="ECO:0000259" key="5">
    <source>
        <dbReference type="Pfam" id="PF00155"/>
    </source>
</evidence>
<dbReference type="SUPFAM" id="SSF53383">
    <property type="entry name" value="PLP-dependent transferases"/>
    <property type="match status" value="1"/>
</dbReference>
<protein>
    <recommendedName>
        <fullName evidence="4">Aminotransferase</fullName>
        <ecNumber evidence="4">2.6.1.-</ecNumber>
    </recommendedName>
</protein>
<evidence type="ECO:0000256" key="4">
    <source>
        <dbReference type="RuleBase" id="RU000481"/>
    </source>
</evidence>
<evidence type="ECO:0000256" key="1">
    <source>
        <dbReference type="ARBA" id="ARBA00001933"/>
    </source>
</evidence>
<sequence>MITTAKRLDTVEEYYFSSKLREVRQLQSEGKSIINMGIGSPDLSPSKAVIEAVAAAIQDENGHGYQSYQGLPELRKGMADFYQNQFGVELNPNNEILPLMGSKEGIMHISLAFLNEGDHVLIPNPGYPTYTSVTNLVGAVPVYYDLKEENAWEPDFEALEKLDLSKVKIMWLGYPHMPTGARGSLALFEKLVAFAKKHNILLINDNPYSFVLNDNPMSLLQVEGAKDVALELNSLSKTFNMAGWRVGMVLGNPEIIDAVLKVKSNMDSGMFYGIQKGAVAALNCDKFWFEDQNKIYRRRRELTEKLAEKLGCKVYKEGVGLFVWAKLPEGIASAEKFIDEILYEKHIFITPGTIFGSNGEGYIRFSLCVKEEKVQEAIDRF</sequence>
<dbReference type="InterPro" id="IPR015424">
    <property type="entry name" value="PyrdxlP-dep_Trfase"/>
</dbReference>
<gene>
    <name evidence="6" type="primary">dapL</name>
    <name evidence="6" type="ORF">FLA105534_02877</name>
</gene>
<comment type="cofactor">
    <cofactor evidence="1 4">
        <name>pyridoxal 5'-phosphate</name>
        <dbReference type="ChEBI" id="CHEBI:597326"/>
    </cofactor>
</comment>
<dbReference type="GO" id="GO:0030170">
    <property type="term" value="F:pyridoxal phosphate binding"/>
    <property type="evidence" value="ECO:0007669"/>
    <property type="project" value="InterPro"/>
</dbReference>
<accession>A0A6J4GP98</accession>
<dbReference type="Pfam" id="PF00155">
    <property type="entry name" value="Aminotran_1_2"/>
    <property type="match status" value="1"/>
</dbReference>
<dbReference type="InterPro" id="IPR050881">
    <property type="entry name" value="LL-DAP_aminotransferase"/>
</dbReference>
<name>A0A6J4GP98_9FLAO</name>
<feature type="domain" description="Aminotransferase class I/classII large" evidence="5">
    <location>
        <begin position="32"/>
        <end position="381"/>
    </location>
</feature>
<dbReference type="EMBL" id="CADCSU010000105">
    <property type="protein sequence ID" value="CAA9199931.1"/>
    <property type="molecule type" value="Genomic_DNA"/>
</dbReference>
<keyword evidence="2 4" id="KW-0032">Aminotransferase</keyword>
<dbReference type="PANTHER" id="PTHR42832:SF3">
    <property type="entry name" value="L-GLUTAMINE--4-(METHYLSULFANYL)-2-OXOBUTANOATE AMINOTRANSFERASE"/>
    <property type="match status" value="1"/>
</dbReference>
<evidence type="ECO:0000256" key="2">
    <source>
        <dbReference type="ARBA" id="ARBA00022576"/>
    </source>
</evidence>
<keyword evidence="3 4" id="KW-0808">Transferase</keyword>
<reference evidence="6 7" key="1">
    <citation type="submission" date="2020-02" db="EMBL/GenBank/DDBJ databases">
        <authorList>
            <person name="Criscuolo A."/>
        </authorList>
    </citation>
    <scope>NUCLEOTIDE SEQUENCE [LARGE SCALE GENOMIC DNA]</scope>
    <source>
        <strain evidence="6">CIP105534</strain>
    </source>
</reference>
<dbReference type="AlphaFoldDB" id="A0A6J4GP98"/>
<dbReference type="PANTHER" id="PTHR42832">
    <property type="entry name" value="AMINO ACID AMINOTRANSFERASE"/>
    <property type="match status" value="1"/>
</dbReference>
<dbReference type="InterPro" id="IPR015422">
    <property type="entry name" value="PyrdxlP-dep_Trfase_small"/>
</dbReference>
<comment type="similarity">
    <text evidence="4">Belongs to the class-I pyridoxal-phosphate-dependent aminotransferase family.</text>
</comment>